<keyword evidence="2" id="KW-1185">Reference proteome</keyword>
<dbReference type="Proteomes" id="UP001473302">
    <property type="component" value="Unassembled WGS sequence"/>
</dbReference>
<accession>A0ABP9YM04</accession>
<evidence type="ECO:0000313" key="2">
    <source>
        <dbReference type="Proteomes" id="UP001473302"/>
    </source>
</evidence>
<dbReference type="EMBL" id="BAABUK010000003">
    <property type="protein sequence ID" value="GAA5807880.1"/>
    <property type="molecule type" value="Genomic_DNA"/>
</dbReference>
<name>A0ABP9YM04_9FUNG</name>
<sequence>MISKCHPNHSLILDPEYVTWNDYFTKQELDEILSYDDPTITIDLSNKEGLDILMSNKLHSNIYSEDEIVGRVWKVISWAFDQGRIVAGRKISVRSNNYKNPVLKLYLYHYYHRLED</sequence>
<reference evidence="1 2" key="1">
    <citation type="submission" date="2024-04" db="EMBL/GenBank/DDBJ databases">
        <title>genome sequences of Mucor flavus KT1a and Helicostylum pulchrum KT1b strains isolated from the surface of a dry-aged beef.</title>
        <authorList>
            <person name="Toyotome T."/>
            <person name="Hosono M."/>
            <person name="Torimaru M."/>
            <person name="Fukuda K."/>
            <person name="Mikami N."/>
        </authorList>
    </citation>
    <scope>NUCLEOTIDE SEQUENCE [LARGE SCALE GENOMIC DNA]</scope>
    <source>
        <strain evidence="1 2">KT1a</strain>
    </source>
</reference>
<evidence type="ECO:0000313" key="1">
    <source>
        <dbReference type="EMBL" id="GAA5807880.1"/>
    </source>
</evidence>
<protein>
    <submittedName>
        <fullName evidence="1">Uncharacterized protein</fullName>
    </submittedName>
</protein>
<organism evidence="1 2">
    <name type="scientific">Mucor flavus</name>
    <dbReference type="NCBI Taxonomy" id="439312"/>
    <lineage>
        <taxon>Eukaryota</taxon>
        <taxon>Fungi</taxon>
        <taxon>Fungi incertae sedis</taxon>
        <taxon>Mucoromycota</taxon>
        <taxon>Mucoromycotina</taxon>
        <taxon>Mucoromycetes</taxon>
        <taxon>Mucorales</taxon>
        <taxon>Mucorineae</taxon>
        <taxon>Mucoraceae</taxon>
        <taxon>Mucor</taxon>
    </lineage>
</organism>
<comment type="caution">
    <text evidence="1">The sequence shown here is derived from an EMBL/GenBank/DDBJ whole genome shotgun (WGS) entry which is preliminary data.</text>
</comment>
<gene>
    <name evidence="1" type="ORF">MFLAVUS_001260</name>
</gene>
<proteinExistence type="predicted"/>